<dbReference type="InterPro" id="IPR039425">
    <property type="entry name" value="RNA_pol_sigma-70-like"/>
</dbReference>
<gene>
    <name evidence="5" type="ORF">U14_03588</name>
</gene>
<sequence>MIECEDALTRIAKQAQEGDRKALESLLTHSELKSLIYGITGRYLPPDDLDDAYHEVLLKVARHLDGWQQRAKITTWISKMTVNYCLTASARERRIWLRISDISFPDGMPQDEMIPAIPPEQVVQVSERQLLAMIRDEFLPRMSARCQEILRLLLFEALEKEEIRQRIELRRSFFNQTWKECCEKLLKKIMLMFEN</sequence>
<protein>
    <submittedName>
        <fullName evidence="5">DNA-directed RNA polymerase specialized sigma subunit</fullName>
    </submittedName>
</protein>
<dbReference type="SUPFAM" id="SSF88946">
    <property type="entry name" value="Sigma2 domain of RNA polymerase sigma factors"/>
    <property type="match status" value="1"/>
</dbReference>
<dbReference type="Pfam" id="PF04542">
    <property type="entry name" value="Sigma70_r2"/>
    <property type="match status" value="1"/>
</dbReference>
<dbReference type="InterPro" id="IPR013325">
    <property type="entry name" value="RNA_pol_sigma_r2"/>
</dbReference>
<evidence type="ECO:0000256" key="3">
    <source>
        <dbReference type="ARBA" id="ARBA00023163"/>
    </source>
</evidence>
<keyword evidence="2" id="KW-0731">Sigma factor</keyword>
<evidence type="ECO:0000256" key="1">
    <source>
        <dbReference type="ARBA" id="ARBA00023015"/>
    </source>
</evidence>
<dbReference type="Proteomes" id="UP000030700">
    <property type="component" value="Unassembled WGS sequence"/>
</dbReference>
<dbReference type="GO" id="GO:0000428">
    <property type="term" value="C:DNA-directed RNA polymerase complex"/>
    <property type="evidence" value="ECO:0007669"/>
    <property type="project" value="UniProtKB-KW"/>
</dbReference>
<keyword evidence="1" id="KW-0805">Transcription regulation</keyword>
<dbReference type="InterPro" id="IPR014284">
    <property type="entry name" value="RNA_pol_sigma-70_dom"/>
</dbReference>
<dbReference type="GO" id="GO:0016987">
    <property type="term" value="F:sigma factor activity"/>
    <property type="evidence" value="ECO:0007669"/>
    <property type="project" value="UniProtKB-KW"/>
</dbReference>
<dbReference type="PANTHER" id="PTHR43133:SF53">
    <property type="entry name" value="ECF RNA POLYMERASE SIGMA-E FACTOR"/>
    <property type="match status" value="1"/>
</dbReference>
<evidence type="ECO:0000313" key="6">
    <source>
        <dbReference type="Proteomes" id="UP000030700"/>
    </source>
</evidence>
<keyword evidence="6" id="KW-1185">Reference proteome</keyword>
<evidence type="ECO:0000256" key="2">
    <source>
        <dbReference type="ARBA" id="ARBA00023082"/>
    </source>
</evidence>
<accession>A0A081BPM1</accession>
<dbReference type="EMBL" id="DF820458">
    <property type="protein sequence ID" value="GAK52337.1"/>
    <property type="molecule type" value="Genomic_DNA"/>
</dbReference>
<dbReference type="GO" id="GO:0006352">
    <property type="term" value="P:DNA-templated transcription initiation"/>
    <property type="evidence" value="ECO:0007669"/>
    <property type="project" value="InterPro"/>
</dbReference>
<proteinExistence type="predicted"/>
<dbReference type="InterPro" id="IPR007627">
    <property type="entry name" value="RNA_pol_sigma70_r2"/>
</dbReference>
<evidence type="ECO:0000313" key="5">
    <source>
        <dbReference type="EMBL" id="GAK52337.1"/>
    </source>
</evidence>
<dbReference type="STRING" id="1499966.U14_03588"/>
<dbReference type="Gene3D" id="1.10.1740.10">
    <property type="match status" value="1"/>
</dbReference>
<keyword evidence="5" id="KW-0240">DNA-directed RNA polymerase</keyword>
<feature type="domain" description="RNA polymerase sigma-70 region 2" evidence="4">
    <location>
        <begin position="32"/>
        <end position="94"/>
    </location>
</feature>
<dbReference type="NCBIfam" id="TIGR02937">
    <property type="entry name" value="sigma70-ECF"/>
    <property type="match status" value="1"/>
</dbReference>
<reference evidence="5" key="1">
    <citation type="journal article" date="2015" name="PeerJ">
        <title>First genomic representation of candidate bacterial phylum KSB3 points to enhanced environmental sensing as a trigger of wastewater bulking.</title>
        <authorList>
            <person name="Sekiguchi Y."/>
            <person name="Ohashi A."/>
            <person name="Parks D.H."/>
            <person name="Yamauchi T."/>
            <person name="Tyson G.W."/>
            <person name="Hugenholtz P."/>
        </authorList>
    </citation>
    <scope>NUCLEOTIDE SEQUENCE [LARGE SCALE GENOMIC DNA]</scope>
</reference>
<organism evidence="5">
    <name type="scientific">Candidatus Moduliflexus flocculans</name>
    <dbReference type="NCBI Taxonomy" id="1499966"/>
    <lineage>
        <taxon>Bacteria</taxon>
        <taxon>Candidatus Moduliflexota</taxon>
        <taxon>Candidatus Moduliflexia</taxon>
        <taxon>Candidatus Moduliflexales</taxon>
        <taxon>Candidatus Moduliflexaceae</taxon>
    </lineage>
</organism>
<name>A0A081BPM1_9BACT</name>
<dbReference type="HOGENOM" id="CLU_1393927_0_0_0"/>
<keyword evidence="3" id="KW-0804">Transcription</keyword>
<dbReference type="PANTHER" id="PTHR43133">
    <property type="entry name" value="RNA POLYMERASE ECF-TYPE SIGMA FACTO"/>
    <property type="match status" value="1"/>
</dbReference>
<evidence type="ECO:0000259" key="4">
    <source>
        <dbReference type="Pfam" id="PF04542"/>
    </source>
</evidence>
<dbReference type="AlphaFoldDB" id="A0A081BPM1"/>